<accession>A0A2U3LJV0</accession>
<evidence type="ECO:0000313" key="1">
    <source>
        <dbReference type="EMBL" id="SPF52225.1"/>
    </source>
</evidence>
<sequence length="76" mass="8875">MWEGANGKPLFVFYANKLMGVFFICQQIKNKICWGTARLGFCAQIVQKFNREVRAKNLDFLFKWTHSPKISLMNVT</sequence>
<evidence type="ECO:0000313" key="2">
    <source>
        <dbReference type="Proteomes" id="UP000238916"/>
    </source>
</evidence>
<proteinExistence type="predicted"/>
<name>A0A2U3LJV0_9FIRM</name>
<dbReference type="Proteomes" id="UP000238916">
    <property type="component" value="Unassembled WGS sequence"/>
</dbReference>
<gene>
    <name evidence="1" type="ORF">SBF1_5620003</name>
</gene>
<protein>
    <submittedName>
        <fullName evidence="1">Uncharacterized protein</fullName>
    </submittedName>
</protein>
<dbReference type="AlphaFoldDB" id="A0A2U3LJV0"/>
<dbReference type="EMBL" id="OMOF01000515">
    <property type="protein sequence ID" value="SPF52225.1"/>
    <property type="molecule type" value="Genomic_DNA"/>
</dbReference>
<organism evidence="1 2">
    <name type="scientific">Candidatus Desulfosporosinus infrequens</name>
    <dbReference type="NCBI Taxonomy" id="2043169"/>
    <lineage>
        <taxon>Bacteria</taxon>
        <taxon>Bacillati</taxon>
        <taxon>Bacillota</taxon>
        <taxon>Clostridia</taxon>
        <taxon>Eubacteriales</taxon>
        <taxon>Desulfitobacteriaceae</taxon>
        <taxon>Desulfosporosinus</taxon>
    </lineage>
</organism>
<reference evidence="2" key="1">
    <citation type="submission" date="2018-02" db="EMBL/GenBank/DDBJ databases">
        <authorList>
            <person name="Hausmann B."/>
        </authorList>
    </citation>
    <scope>NUCLEOTIDE SEQUENCE [LARGE SCALE GENOMIC DNA]</scope>
    <source>
        <strain evidence="2">Peat soil MAG SbF1</strain>
    </source>
</reference>